<dbReference type="InterPro" id="IPR007271">
    <property type="entry name" value="Nuc_sug_transpt"/>
</dbReference>
<feature type="transmembrane region" description="Helical" evidence="5">
    <location>
        <begin position="343"/>
        <end position="359"/>
    </location>
</feature>
<feature type="transmembrane region" description="Helical" evidence="5">
    <location>
        <begin position="20"/>
        <end position="40"/>
    </location>
</feature>
<dbReference type="PANTHER" id="PTHR10231">
    <property type="entry name" value="NUCLEOTIDE-SUGAR TRANSMEMBRANE TRANSPORTER"/>
    <property type="match status" value="1"/>
</dbReference>
<reference evidence="7" key="1">
    <citation type="journal article" date="2023" name="Commun. Biol.">
        <title>Genome analysis of Parmales, the sister group of diatoms, reveals the evolutionary specialization of diatoms from phago-mixotrophs to photoautotrophs.</title>
        <authorList>
            <person name="Ban H."/>
            <person name="Sato S."/>
            <person name="Yoshikawa S."/>
            <person name="Yamada K."/>
            <person name="Nakamura Y."/>
            <person name="Ichinomiya M."/>
            <person name="Sato N."/>
            <person name="Blanc-Mathieu R."/>
            <person name="Endo H."/>
            <person name="Kuwata A."/>
            <person name="Ogata H."/>
        </authorList>
    </citation>
    <scope>NUCLEOTIDE SEQUENCE [LARGE SCALE GENOMIC DNA]</scope>
    <source>
        <strain evidence="7">NIES 3700</strain>
    </source>
</reference>
<evidence type="ECO:0000256" key="3">
    <source>
        <dbReference type="ARBA" id="ARBA00022989"/>
    </source>
</evidence>
<dbReference type="GO" id="GO:0000139">
    <property type="term" value="C:Golgi membrane"/>
    <property type="evidence" value="ECO:0007669"/>
    <property type="project" value="InterPro"/>
</dbReference>
<evidence type="ECO:0000313" key="7">
    <source>
        <dbReference type="Proteomes" id="UP001165122"/>
    </source>
</evidence>
<sequence>MPALPTTVQPAERSTAFTPFQLILLSLMVVQNCAVVLLGRYSQAGVAAEDKFSVKTLVALTEAMKLFACVILIGIDNIRELHPSRTGGYLPDLPFNRLVMLMPSAVGVEISKILANPKNSLAVSPPAALYLFQNNILYLALENLSAPVFQVCYQSKLVTTALVSVLLLNRRYVKIQWVSLVLLGIGVSVVVIGEQDSSEGDGGQTDQNLTVGLIAVGLASLSSAFAGVYFEKVVKGKPTSLWVRNVELAFFSLVFSFVYGIFSEMFVTKSAEDLEFDAPAKSFLHGFTAATYALIFLQAGGGLLVAAIVKYIDNVVKGLATGVAVVVSTTFSCLFLGTEVKYQFALGGIMILISVWAFSNHEKVAKILGDR</sequence>
<feature type="transmembrane region" description="Helical" evidence="5">
    <location>
        <begin position="175"/>
        <end position="193"/>
    </location>
</feature>
<feature type="transmembrane region" description="Helical" evidence="5">
    <location>
        <begin position="282"/>
        <end position="306"/>
    </location>
</feature>
<feature type="transmembrane region" description="Helical" evidence="5">
    <location>
        <begin position="52"/>
        <end position="75"/>
    </location>
</feature>
<dbReference type="Pfam" id="PF04142">
    <property type="entry name" value="Nuc_sug_transp"/>
    <property type="match status" value="1"/>
</dbReference>
<name>A0A9W7F9E8_9STRA</name>
<evidence type="ECO:0000256" key="1">
    <source>
        <dbReference type="ARBA" id="ARBA00004141"/>
    </source>
</evidence>
<feature type="transmembrane region" description="Helical" evidence="5">
    <location>
        <begin position="213"/>
        <end position="230"/>
    </location>
</feature>
<feature type="transmembrane region" description="Helical" evidence="5">
    <location>
        <begin position="318"/>
        <end position="337"/>
    </location>
</feature>
<accession>A0A9W7F9E8</accession>
<evidence type="ECO:0000313" key="6">
    <source>
        <dbReference type="EMBL" id="GMI07571.1"/>
    </source>
</evidence>
<evidence type="ECO:0000256" key="2">
    <source>
        <dbReference type="ARBA" id="ARBA00022692"/>
    </source>
</evidence>
<evidence type="ECO:0000256" key="4">
    <source>
        <dbReference type="ARBA" id="ARBA00023136"/>
    </source>
</evidence>
<dbReference type="NCBIfam" id="TIGR00803">
    <property type="entry name" value="nst"/>
    <property type="match status" value="1"/>
</dbReference>
<gene>
    <name evidence="6" type="ORF">TrLO_g8266</name>
</gene>
<keyword evidence="3 5" id="KW-1133">Transmembrane helix</keyword>
<proteinExistence type="predicted"/>
<comment type="caution">
    <text evidence="6">The sequence shown here is derived from an EMBL/GenBank/DDBJ whole genome shotgun (WGS) entry which is preliminary data.</text>
</comment>
<comment type="subcellular location">
    <subcellularLocation>
        <location evidence="1">Membrane</location>
        <topology evidence="1">Multi-pass membrane protein</topology>
    </subcellularLocation>
</comment>
<organism evidence="6 7">
    <name type="scientific">Triparma laevis f. longispina</name>
    <dbReference type="NCBI Taxonomy" id="1714387"/>
    <lineage>
        <taxon>Eukaryota</taxon>
        <taxon>Sar</taxon>
        <taxon>Stramenopiles</taxon>
        <taxon>Ochrophyta</taxon>
        <taxon>Bolidophyceae</taxon>
        <taxon>Parmales</taxon>
        <taxon>Triparmaceae</taxon>
        <taxon>Triparma</taxon>
    </lineage>
</organism>
<dbReference type="GO" id="GO:0015165">
    <property type="term" value="F:pyrimidine nucleotide-sugar transmembrane transporter activity"/>
    <property type="evidence" value="ECO:0007669"/>
    <property type="project" value="InterPro"/>
</dbReference>
<dbReference type="OrthoDB" id="408493at2759"/>
<keyword evidence="7" id="KW-1185">Reference proteome</keyword>
<dbReference type="Proteomes" id="UP001165122">
    <property type="component" value="Unassembled WGS sequence"/>
</dbReference>
<dbReference type="AlphaFoldDB" id="A0A9W7F9E8"/>
<evidence type="ECO:0000256" key="5">
    <source>
        <dbReference type="SAM" id="Phobius"/>
    </source>
</evidence>
<feature type="transmembrane region" description="Helical" evidence="5">
    <location>
        <begin position="242"/>
        <end position="262"/>
    </location>
</feature>
<dbReference type="InterPro" id="IPR037185">
    <property type="entry name" value="EmrE-like"/>
</dbReference>
<feature type="transmembrane region" description="Helical" evidence="5">
    <location>
        <begin position="147"/>
        <end position="168"/>
    </location>
</feature>
<keyword evidence="2 5" id="KW-0812">Transmembrane</keyword>
<dbReference type="EMBL" id="BRXW01000113">
    <property type="protein sequence ID" value="GMI07571.1"/>
    <property type="molecule type" value="Genomic_DNA"/>
</dbReference>
<keyword evidence="4 5" id="KW-0472">Membrane</keyword>
<dbReference type="SUPFAM" id="SSF103481">
    <property type="entry name" value="Multidrug resistance efflux transporter EmrE"/>
    <property type="match status" value="1"/>
</dbReference>
<dbReference type="PIRSF" id="PIRSF005799">
    <property type="entry name" value="UDP-gal_transpt"/>
    <property type="match status" value="1"/>
</dbReference>
<protein>
    <submittedName>
        <fullName evidence="6">Uncharacterized protein</fullName>
    </submittedName>
</protein>